<reference evidence="1" key="1">
    <citation type="submission" date="2022-10" db="EMBL/GenBank/DDBJ databases">
        <title>Tapping the CABI collections for fungal endophytes: first genome assemblies for Collariella, Neodidymelliopsis, Ascochyta clinopodiicola, Didymella pomorum, Didymosphaeria variabile, Neocosmospora piperis and Neocucurbitaria cava.</title>
        <authorList>
            <person name="Hill R."/>
        </authorList>
    </citation>
    <scope>NUCLEOTIDE SEQUENCE</scope>
    <source>
        <strain evidence="1">IMI 355082</strain>
    </source>
</reference>
<evidence type="ECO:0000313" key="2">
    <source>
        <dbReference type="Proteomes" id="UP001140453"/>
    </source>
</evidence>
<dbReference type="InterPro" id="IPR036291">
    <property type="entry name" value="NAD(P)-bd_dom_sf"/>
</dbReference>
<name>A0A9W8YTV8_9PEZI</name>
<evidence type="ECO:0008006" key="3">
    <source>
        <dbReference type="Google" id="ProtNLM"/>
    </source>
</evidence>
<accession>A0A9W8YTV8</accession>
<sequence length="307" mass="32499">MKQAQVTSWADPPTYIQVADPDAPPSGHVQLQVLAAGVHQLVRSRAAGKHYSAKVLPHIPGVDGIGQDSNGKLYYFNAMTEQGGSMTEIINVPTQKLVPVPEGADPIQIAGLVNPVMASWMALAKRTTGLPPGFTALILGATGMSGIAAVDVARVFGAGKVVGVARNAAKMAGLGLDAMIELGPDQAHVDWSPAMDADVVLDFLYGPVTLSFLQALKSTKPVQYVQIGTVVERTIDIPGDILRSKDITIRGTGPGSWQLRDFAEQAREMVIAITSGKVRPGTFREAKMADIESVWTEKGGDRVVITP</sequence>
<organism evidence="1 2">
    <name type="scientific">Gnomoniopsis smithogilvyi</name>
    <dbReference type="NCBI Taxonomy" id="1191159"/>
    <lineage>
        <taxon>Eukaryota</taxon>
        <taxon>Fungi</taxon>
        <taxon>Dikarya</taxon>
        <taxon>Ascomycota</taxon>
        <taxon>Pezizomycotina</taxon>
        <taxon>Sordariomycetes</taxon>
        <taxon>Sordariomycetidae</taxon>
        <taxon>Diaporthales</taxon>
        <taxon>Gnomoniaceae</taxon>
        <taxon>Gnomoniopsis</taxon>
    </lineage>
</organism>
<dbReference type="InterPro" id="IPR051397">
    <property type="entry name" value="Zn-ADH-like_protein"/>
</dbReference>
<dbReference type="Gene3D" id="3.40.50.720">
    <property type="entry name" value="NAD(P)-binding Rossmann-like Domain"/>
    <property type="match status" value="1"/>
</dbReference>
<dbReference type="GO" id="GO:0016491">
    <property type="term" value="F:oxidoreductase activity"/>
    <property type="evidence" value="ECO:0007669"/>
    <property type="project" value="TreeGrafter"/>
</dbReference>
<dbReference type="InterPro" id="IPR011032">
    <property type="entry name" value="GroES-like_sf"/>
</dbReference>
<dbReference type="SUPFAM" id="SSF50129">
    <property type="entry name" value="GroES-like"/>
    <property type="match status" value="1"/>
</dbReference>
<comment type="caution">
    <text evidence="1">The sequence shown here is derived from an EMBL/GenBank/DDBJ whole genome shotgun (WGS) entry which is preliminary data.</text>
</comment>
<keyword evidence="2" id="KW-1185">Reference proteome</keyword>
<dbReference type="PANTHER" id="PTHR43677">
    <property type="entry name" value="SHORT-CHAIN DEHYDROGENASE/REDUCTASE"/>
    <property type="match status" value="1"/>
</dbReference>
<dbReference type="PANTHER" id="PTHR43677:SF11">
    <property type="entry name" value="ZINC-CONTAINING ALCOHOL DEHYDROGENASE"/>
    <property type="match status" value="1"/>
</dbReference>
<dbReference type="OrthoDB" id="809632at2759"/>
<evidence type="ECO:0000313" key="1">
    <source>
        <dbReference type="EMBL" id="KAJ4390015.1"/>
    </source>
</evidence>
<protein>
    <recommendedName>
        <fullName evidence="3">Quinone oxidoreductase</fullName>
    </recommendedName>
</protein>
<dbReference type="Proteomes" id="UP001140453">
    <property type="component" value="Unassembled WGS sequence"/>
</dbReference>
<dbReference type="SUPFAM" id="SSF51735">
    <property type="entry name" value="NAD(P)-binding Rossmann-fold domains"/>
    <property type="match status" value="1"/>
</dbReference>
<gene>
    <name evidence="1" type="ORF">N0V93_007488</name>
</gene>
<dbReference type="AlphaFoldDB" id="A0A9W8YTV8"/>
<proteinExistence type="predicted"/>
<dbReference type="Gene3D" id="3.90.180.10">
    <property type="entry name" value="Medium-chain alcohol dehydrogenases, catalytic domain"/>
    <property type="match status" value="1"/>
</dbReference>
<dbReference type="EMBL" id="JAPEVB010000004">
    <property type="protein sequence ID" value="KAJ4390015.1"/>
    <property type="molecule type" value="Genomic_DNA"/>
</dbReference>